<reference evidence="3" key="2">
    <citation type="submission" date="2020-11" db="EMBL/GenBank/DDBJ databases">
        <authorList>
            <person name="McCartney M.A."/>
            <person name="Auch B."/>
            <person name="Kono T."/>
            <person name="Mallez S."/>
            <person name="Becker A."/>
            <person name="Gohl D.M."/>
            <person name="Silverstein K.A.T."/>
            <person name="Koren S."/>
            <person name="Bechman K.B."/>
            <person name="Herman A."/>
            <person name="Abrahante J.E."/>
            <person name="Garbe J."/>
        </authorList>
    </citation>
    <scope>NUCLEOTIDE SEQUENCE</scope>
    <source>
        <strain evidence="3">Duluth1</strain>
        <tissue evidence="3">Whole animal</tissue>
    </source>
</reference>
<sequence>MNFSYKKIETFFLTLYFRVFATESSSDTIDLIVRIVIGTVVGAVGLVVCVIGIIVFCKILGKKKKVKPTSNNAAANDAVYANSGYIHTADQSASNNGAGNVDTSTAGGNVNTLTAEGNVNTSTAGGNVTTSTAEGNASTSTVGVTPPAGHSFGTTYHLPPITSNARNSS</sequence>
<feature type="transmembrane region" description="Helical" evidence="2">
    <location>
        <begin position="31"/>
        <end position="57"/>
    </location>
</feature>
<name>A0A9D4J5Y4_DREPO</name>
<organism evidence="3 4">
    <name type="scientific">Dreissena polymorpha</name>
    <name type="common">Zebra mussel</name>
    <name type="synonym">Mytilus polymorpha</name>
    <dbReference type="NCBI Taxonomy" id="45954"/>
    <lineage>
        <taxon>Eukaryota</taxon>
        <taxon>Metazoa</taxon>
        <taxon>Spiralia</taxon>
        <taxon>Lophotrochozoa</taxon>
        <taxon>Mollusca</taxon>
        <taxon>Bivalvia</taxon>
        <taxon>Autobranchia</taxon>
        <taxon>Heteroconchia</taxon>
        <taxon>Euheterodonta</taxon>
        <taxon>Imparidentia</taxon>
        <taxon>Neoheterodontei</taxon>
        <taxon>Myida</taxon>
        <taxon>Dreissenoidea</taxon>
        <taxon>Dreissenidae</taxon>
        <taxon>Dreissena</taxon>
    </lineage>
</organism>
<feature type="region of interest" description="Disordered" evidence="1">
    <location>
        <begin position="116"/>
        <end position="169"/>
    </location>
</feature>
<gene>
    <name evidence="3" type="ORF">DPMN_150831</name>
</gene>
<keyword evidence="2" id="KW-0812">Transmembrane</keyword>
<evidence type="ECO:0000256" key="1">
    <source>
        <dbReference type="SAM" id="MobiDB-lite"/>
    </source>
</evidence>
<comment type="caution">
    <text evidence="3">The sequence shown here is derived from an EMBL/GenBank/DDBJ whole genome shotgun (WGS) entry which is preliminary data.</text>
</comment>
<keyword evidence="4" id="KW-1185">Reference proteome</keyword>
<reference evidence="3" key="1">
    <citation type="journal article" date="2019" name="bioRxiv">
        <title>The Genome of the Zebra Mussel, Dreissena polymorpha: A Resource for Invasive Species Research.</title>
        <authorList>
            <person name="McCartney M.A."/>
            <person name="Auch B."/>
            <person name="Kono T."/>
            <person name="Mallez S."/>
            <person name="Zhang Y."/>
            <person name="Obille A."/>
            <person name="Becker A."/>
            <person name="Abrahante J.E."/>
            <person name="Garbe J."/>
            <person name="Badalamenti J.P."/>
            <person name="Herman A."/>
            <person name="Mangelson H."/>
            <person name="Liachko I."/>
            <person name="Sullivan S."/>
            <person name="Sone E.D."/>
            <person name="Koren S."/>
            <person name="Silverstein K.A.T."/>
            <person name="Beckman K.B."/>
            <person name="Gohl D.M."/>
        </authorList>
    </citation>
    <scope>NUCLEOTIDE SEQUENCE</scope>
    <source>
        <strain evidence="3">Duluth1</strain>
        <tissue evidence="3">Whole animal</tissue>
    </source>
</reference>
<keyword evidence="2" id="KW-0472">Membrane</keyword>
<protein>
    <submittedName>
        <fullName evidence="3">Uncharacterized protein</fullName>
    </submittedName>
</protein>
<evidence type="ECO:0000313" key="3">
    <source>
        <dbReference type="EMBL" id="KAH3797254.1"/>
    </source>
</evidence>
<evidence type="ECO:0000256" key="2">
    <source>
        <dbReference type="SAM" id="Phobius"/>
    </source>
</evidence>
<proteinExistence type="predicted"/>
<dbReference type="EMBL" id="JAIWYP010000007">
    <property type="protein sequence ID" value="KAH3797254.1"/>
    <property type="molecule type" value="Genomic_DNA"/>
</dbReference>
<dbReference type="AlphaFoldDB" id="A0A9D4J5Y4"/>
<feature type="compositionally biased region" description="Polar residues" evidence="1">
    <location>
        <begin position="116"/>
        <end position="143"/>
    </location>
</feature>
<keyword evidence="2" id="KW-1133">Transmembrane helix</keyword>
<accession>A0A9D4J5Y4</accession>
<evidence type="ECO:0000313" key="4">
    <source>
        <dbReference type="Proteomes" id="UP000828390"/>
    </source>
</evidence>
<dbReference type="Proteomes" id="UP000828390">
    <property type="component" value="Unassembled WGS sequence"/>
</dbReference>